<name>A0A3B5ZP64_WHEAT</name>
<dbReference type="Gramene" id="TraesCS1D03G0153600.1">
    <property type="protein sequence ID" value="TraesCS1D03G0153600.1.CDS1"/>
    <property type="gene ID" value="TraesCS1D03G0153600"/>
</dbReference>
<dbReference type="Gramene" id="TraesRN1D0100159200.1">
    <property type="protein sequence ID" value="TraesRN1D0100159200.1"/>
    <property type="gene ID" value="TraesRN1D0100159200"/>
</dbReference>
<dbReference type="PANTHER" id="PTHR33110:SF108">
    <property type="entry name" value="OS11G0154200 PROTEIN"/>
    <property type="match status" value="1"/>
</dbReference>
<dbReference type="Gramene" id="TraesARI1D03G00432870.1">
    <property type="protein sequence ID" value="TraesARI1D03G00432870.1.CDS1"/>
    <property type="gene ID" value="TraesARI1D03G00432870"/>
</dbReference>
<dbReference type="Gene3D" id="1.20.1280.50">
    <property type="match status" value="1"/>
</dbReference>
<dbReference type="OMA" id="WITASPC"/>
<accession>A0A3B5ZP64</accession>
<organism evidence="2">
    <name type="scientific">Triticum aestivum</name>
    <name type="common">Wheat</name>
    <dbReference type="NCBI Taxonomy" id="4565"/>
    <lineage>
        <taxon>Eukaryota</taxon>
        <taxon>Viridiplantae</taxon>
        <taxon>Streptophyta</taxon>
        <taxon>Embryophyta</taxon>
        <taxon>Tracheophyta</taxon>
        <taxon>Spermatophyta</taxon>
        <taxon>Magnoliopsida</taxon>
        <taxon>Liliopsida</taxon>
        <taxon>Poales</taxon>
        <taxon>Poaceae</taxon>
        <taxon>BOP clade</taxon>
        <taxon>Pooideae</taxon>
        <taxon>Triticodae</taxon>
        <taxon>Triticeae</taxon>
        <taxon>Triticinae</taxon>
        <taxon>Triticum</taxon>
    </lineage>
</organism>
<protein>
    <recommendedName>
        <fullName evidence="1">KIB1-4 beta-propeller domain-containing protein</fullName>
    </recommendedName>
</protein>
<dbReference type="Proteomes" id="UP000019116">
    <property type="component" value="Chromosome 1D"/>
</dbReference>
<dbReference type="Gramene" id="TraesSTA1D03G00425410.1">
    <property type="protein sequence ID" value="TraesSTA1D03G00425410.1.CDS1"/>
    <property type="gene ID" value="TraesSTA1D03G00425410"/>
</dbReference>
<dbReference type="InterPro" id="IPR036047">
    <property type="entry name" value="F-box-like_dom_sf"/>
</dbReference>
<dbReference type="Pfam" id="PF03478">
    <property type="entry name" value="Beta-prop_KIB1-4"/>
    <property type="match status" value="1"/>
</dbReference>
<evidence type="ECO:0000313" key="2">
    <source>
        <dbReference type="EnsemblPlants" id="TraesCS1D02G068200.1.cds1"/>
    </source>
</evidence>
<keyword evidence="3" id="KW-1185">Reference proteome</keyword>
<dbReference type="AlphaFoldDB" id="A0A3B5ZP64"/>
<sequence>MGLCLGKTSSHGPSPWPDLPQELVGLILRRVPSHADRISFEAVCHDWRLAAKQQRPPAMPWINLRVGSYQSIVDGKIYCFAAPSCRPRASFGSWFLYEHSGRLFLHGLLSGNTPTIEIPCCYHECTDDCDVAAHDRGMTVTLMGGTAMARLTMYKIVVCSFHLLAAILYTGGTNTTFSFAFYRPGTLSWSLLRASDYKDIAFHRGRIFALTSTEELFIHEVMQPCHFEHIIEKRPATAAVDASEYFRVKFRLVVSSVETKLLMVRWSIPGGDGIHRTMMKLQVFEAELQKKEWIEVKDLGDQVLFISNTCSRAIVSSTIEHTDIKFGGGNRVFLLGTDWACQWITASPCRCYDCDKFIQCIPSYCVYDMASGTVSVASLSEGCFMRNAASEWFFPY</sequence>
<dbReference type="EnsemblPlants" id="TraesCS1D02G068200.1">
    <property type="protein sequence ID" value="TraesCS1D02G068200.1.cds1"/>
    <property type="gene ID" value="TraesCS1D02G068200"/>
</dbReference>
<feature type="domain" description="KIB1-4 beta-propeller" evidence="1">
    <location>
        <begin position="71"/>
        <end position="338"/>
    </location>
</feature>
<proteinExistence type="predicted"/>
<dbReference type="OrthoDB" id="688525at2759"/>
<dbReference type="SUPFAM" id="SSF81383">
    <property type="entry name" value="F-box domain"/>
    <property type="match status" value="1"/>
</dbReference>
<dbReference type="Gramene" id="TraesCAD_scaffold_142560_01G000100.1">
    <property type="protein sequence ID" value="TraesCAD_scaffold_142560_01G000100.1"/>
    <property type="gene ID" value="TraesCAD_scaffold_142560_01G000100"/>
</dbReference>
<dbReference type="Gramene" id="TraesSYM1D03G00433770.1">
    <property type="protein sequence ID" value="TraesSYM1D03G00433770.1.CDS1"/>
    <property type="gene ID" value="TraesSYM1D03G00433770"/>
</dbReference>
<evidence type="ECO:0000259" key="1">
    <source>
        <dbReference type="Pfam" id="PF03478"/>
    </source>
</evidence>
<dbReference type="PANTHER" id="PTHR33110">
    <property type="entry name" value="F-BOX/KELCH-REPEAT PROTEIN-RELATED"/>
    <property type="match status" value="1"/>
</dbReference>
<dbReference type="InterPro" id="IPR005174">
    <property type="entry name" value="KIB1-4_b-propeller"/>
</dbReference>
<dbReference type="Gramene" id="TraesLDM1D03G00429290.1">
    <property type="protein sequence ID" value="TraesLDM1D03G00429290.1.CDS1"/>
    <property type="gene ID" value="TraesLDM1D03G00429290"/>
</dbReference>
<dbReference type="Gramene" id="TraesJUL1D03G00430420.1">
    <property type="protein sequence ID" value="TraesJUL1D03G00430420.1.CDS1"/>
    <property type="gene ID" value="TraesJUL1D03G00430420"/>
</dbReference>
<reference evidence="2" key="1">
    <citation type="submission" date="2018-08" db="EMBL/GenBank/DDBJ databases">
        <authorList>
            <person name="Rossello M."/>
        </authorList>
    </citation>
    <scope>NUCLEOTIDE SEQUENCE [LARGE SCALE GENOMIC DNA]</scope>
    <source>
        <strain evidence="2">cv. Chinese Spring</strain>
    </source>
</reference>
<dbReference type="Gramene" id="TraesCS1D02G068200.1">
    <property type="protein sequence ID" value="TraesCS1D02G068200.1.cds1"/>
    <property type="gene ID" value="TraesCS1D02G068200"/>
</dbReference>
<reference evidence="2" key="2">
    <citation type="submission" date="2018-10" db="UniProtKB">
        <authorList>
            <consortium name="EnsemblPlants"/>
        </authorList>
    </citation>
    <scope>IDENTIFICATION</scope>
</reference>
<evidence type="ECO:0000313" key="3">
    <source>
        <dbReference type="Proteomes" id="UP000019116"/>
    </source>
</evidence>